<evidence type="ECO:0000313" key="4">
    <source>
        <dbReference type="Proteomes" id="UP000245590"/>
    </source>
</evidence>
<dbReference type="OrthoDB" id="3175656at2"/>
<dbReference type="InterPro" id="IPR013154">
    <property type="entry name" value="ADH-like_N"/>
</dbReference>
<comment type="caution">
    <text evidence="3">The sequence shown here is derived from an EMBL/GenBank/DDBJ whole genome shotgun (WGS) entry which is preliminary data.</text>
</comment>
<dbReference type="Gene3D" id="3.40.50.720">
    <property type="entry name" value="NAD(P)-binding Rossmann-like Domain"/>
    <property type="match status" value="1"/>
</dbReference>
<evidence type="ECO:0000259" key="2">
    <source>
        <dbReference type="SMART" id="SM00829"/>
    </source>
</evidence>
<dbReference type="Gene3D" id="3.90.180.10">
    <property type="entry name" value="Medium-chain alcohol dehydrogenases, catalytic domain"/>
    <property type="match status" value="1"/>
</dbReference>
<name>A0A2U2RHH7_9MICO</name>
<accession>A0A2U2RHH7</accession>
<dbReference type="Pfam" id="PF08240">
    <property type="entry name" value="ADH_N"/>
    <property type="match status" value="1"/>
</dbReference>
<dbReference type="Pfam" id="PF00107">
    <property type="entry name" value="ADH_zinc_N"/>
    <property type="match status" value="1"/>
</dbReference>
<organism evidence="3 4">
    <name type="scientific">Brachybacterium endophyticum</name>
    <dbReference type="NCBI Taxonomy" id="2182385"/>
    <lineage>
        <taxon>Bacteria</taxon>
        <taxon>Bacillati</taxon>
        <taxon>Actinomycetota</taxon>
        <taxon>Actinomycetes</taxon>
        <taxon>Micrococcales</taxon>
        <taxon>Dermabacteraceae</taxon>
        <taxon>Brachybacterium</taxon>
    </lineage>
</organism>
<protein>
    <submittedName>
        <fullName evidence="3">NADPH:quinone reductase</fullName>
    </submittedName>
</protein>
<dbReference type="PANTHER" id="PTHR44154:SF1">
    <property type="entry name" value="QUINONE OXIDOREDUCTASE"/>
    <property type="match status" value="1"/>
</dbReference>
<dbReference type="InterPro" id="IPR051603">
    <property type="entry name" value="Zinc-ADH_QOR/CCCR"/>
</dbReference>
<dbReference type="InterPro" id="IPR011032">
    <property type="entry name" value="GroES-like_sf"/>
</dbReference>
<dbReference type="SUPFAM" id="SSF50129">
    <property type="entry name" value="GroES-like"/>
    <property type="match status" value="1"/>
</dbReference>
<keyword evidence="4" id="KW-1185">Reference proteome</keyword>
<reference evidence="3 4" key="1">
    <citation type="submission" date="2018-05" db="EMBL/GenBank/DDBJ databases">
        <title>Brachybacterium sp. M1HQ-2T, whole genome shotgun sequence.</title>
        <authorList>
            <person name="Tuo L."/>
        </authorList>
    </citation>
    <scope>NUCLEOTIDE SEQUENCE [LARGE SCALE GENOMIC DNA]</scope>
    <source>
        <strain evidence="3 4">M1HQ-2</strain>
    </source>
</reference>
<dbReference type="AlphaFoldDB" id="A0A2U2RHH7"/>
<proteinExistence type="predicted"/>
<sequence length="300" mass="30342">MKAARFHSFGGPEVISVEEAPEPHAIPGSVRIAVRAVSVNPIDTLVRAGALHEFLPLPFPIIPGRDAVGVVDEIGDGVEGVDLGDVVFGLGGISDTTAEFAVLTSWSPVPGDWSTEQAAAAGLAASTAAAALEALGDIDGTTILIEGASGAVGTAAVAIARDLGATVIGTGSQSNADYIRSLGATATSYGDGLVERVRALAPAGVDAALQLANAPSLPDLVEIVGDPQRVVTVTDGDGAARLGAQRIDARNDPALLDAAVRLGRQGQYIPRVDQTLPLARISEAQERAATNGGKIVVEIA</sequence>
<dbReference type="InterPro" id="IPR020843">
    <property type="entry name" value="ER"/>
</dbReference>
<evidence type="ECO:0000256" key="1">
    <source>
        <dbReference type="ARBA" id="ARBA00022857"/>
    </source>
</evidence>
<evidence type="ECO:0000313" key="3">
    <source>
        <dbReference type="EMBL" id="PWH05304.1"/>
    </source>
</evidence>
<dbReference type="EMBL" id="QFKX01000006">
    <property type="protein sequence ID" value="PWH05304.1"/>
    <property type="molecule type" value="Genomic_DNA"/>
</dbReference>
<dbReference type="PANTHER" id="PTHR44154">
    <property type="entry name" value="QUINONE OXIDOREDUCTASE"/>
    <property type="match status" value="1"/>
</dbReference>
<dbReference type="SUPFAM" id="SSF51735">
    <property type="entry name" value="NAD(P)-binding Rossmann-fold domains"/>
    <property type="match status" value="1"/>
</dbReference>
<dbReference type="CDD" id="cd05289">
    <property type="entry name" value="MDR_like_2"/>
    <property type="match status" value="1"/>
</dbReference>
<dbReference type="InterPro" id="IPR036291">
    <property type="entry name" value="NAD(P)-bd_dom_sf"/>
</dbReference>
<dbReference type="RefSeq" id="WP_109276765.1">
    <property type="nucleotide sequence ID" value="NZ_QFKX01000006.1"/>
</dbReference>
<dbReference type="InterPro" id="IPR013149">
    <property type="entry name" value="ADH-like_C"/>
</dbReference>
<keyword evidence="1" id="KW-0521">NADP</keyword>
<dbReference type="SMART" id="SM00829">
    <property type="entry name" value="PKS_ER"/>
    <property type="match status" value="1"/>
</dbReference>
<dbReference type="GO" id="GO:0016491">
    <property type="term" value="F:oxidoreductase activity"/>
    <property type="evidence" value="ECO:0007669"/>
    <property type="project" value="InterPro"/>
</dbReference>
<dbReference type="Proteomes" id="UP000245590">
    <property type="component" value="Unassembled WGS sequence"/>
</dbReference>
<gene>
    <name evidence="3" type="ORF">DEO23_14670</name>
</gene>
<feature type="domain" description="Enoyl reductase (ER)" evidence="2">
    <location>
        <begin position="10"/>
        <end position="297"/>
    </location>
</feature>